<dbReference type="InterPro" id="IPR013022">
    <property type="entry name" value="Xyl_isomerase-like_TIM-brl"/>
</dbReference>
<dbReference type="InterPro" id="IPR036237">
    <property type="entry name" value="Xyl_isomerase-like_sf"/>
</dbReference>
<organism evidence="2">
    <name type="scientific">marine sediment metagenome</name>
    <dbReference type="NCBI Taxonomy" id="412755"/>
    <lineage>
        <taxon>unclassified sequences</taxon>
        <taxon>metagenomes</taxon>
        <taxon>ecological metagenomes</taxon>
    </lineage>
</organism>
<sequence>MHIKGIGINIDSPTIDGDLDLFEKALGDFQDIGFDYVEIPVHGVDAIFKGRLNWLQTRVITDILKKFKLKYTVHGPNLLNLMDPSNFQLQKDIFKSGIEFTNAIGAEIFIYHSGKIPLHLQEEIKGEGIRKNSFLKLPSPGKIERLKEIEIKTLQELATFAKDLGVTITIENISPDVEEESIWELSKRVNNDRMLPPSVLTPKTPKPTFLREISKYNYGTKIEELVEQVKKIDRENVGITFDFGHAYLASKYYRFKFLDSIKLALPYIKHVHIHDCFGKPKLSYEEQDINLIQFGIGDLHMPVGWGAIPYNKIFRLLKNYKGVLSLELKPRYKKFYKYSLQKLEELVESTNNNHKLKEISPFSKHYH</sequence>
<reference evidence="2" key="1">
    <citation type="journal article" date="2014" name="Front. Microbiol.">
        <title>High frequency of phylogenetically diverse reductive dehalogenase-homologous genes in deep subseafloor sedimentary metagenomes.</title>
        <authorList>
            <person name="Kawai M."/>
            <person name="Futagami T."/>
            <person name="Toyoda A."/>
            <person name="Takaki Y."/>
            <person name="Nishi S."/>
            <person name="Hori S."/>
            <person name="Arai W."/>
            <person name="Tsubouchi T."/>
            <person name="Morono Y."/>
            <person name="Uchiyama I."/>
            <person name="Ito T."/>
            <person name="Fujiyama A."/>
            <person name="Inagaki F."/>
            <person name="Takami H."/>
        </authorList>
    </citation>
    <scope>NUCLEOTIDE SEQUENCE</scope>
    <source>
        <strain evidence="2">Expedition CK06-06</strain>
    </source>
</reference>
<dbReference type="PANTHER" id="PTHR12110">
    <property type="entry name" value="HYDROXYPYRUVATE ISOMERASE"/>
    <property type="match status" value="1"/>
</dbReference>
<feature type="domain" description="Xylose isomerase-like TIM barrel" evidence="1">
    <location>
        <begin position="217"/>
        <end position="331"/>
    </location>
</feature>
<protein>
    <recommendedName>
        <fullName evidence="1">Xylose isomerase-like TIM barrel domain-containing protein</fullName>
    </recommendedName>
</protein>
<evidence type="ECO:0000259" key="1">
    <source>
        <dbReference type="Pfam" id="PF01261"/>
    </source>
</evidence>
<name>X1LWP2_9ZZZZ</name>
<comment type="caution">
    <text evidence="2">The sequence shown here is derived from an EMBL/GenBank/DDBJ whole genome shotgun (WGS) entry which is preliminary data.</text>
</comment>
<dbReference type="Gene3D" id="3.20.20.150">
    <property type="entry name" value="Divalent-metal-dependent TIM barrel enzymes"/>
    <property type="match status" value="1"/>
</dbReference>
<evidence type="ECO:0000313" key="2">
    <source>
        <dbReference type="EMBL" id="GAH98533.1"/>
    </source>
</evidence>
<accession>X1LWP2</accession>
<dbReference type="Pfam" id="PF01261">
    <property type="entry name" value="AP_endonuc_2"/>
    <property type="match status" value="2"/>
</dbReference>
<dbReference type="AlphaFoldDB" id="X1LWP2"/>
<dbReference type="InterPro" id="IPR050312">
    <property type="entry name" value="IolE/XylAMocC-like"/>
</dbReference>
<dbReference type="EMBL" id="BARV01000447">
    <property type="protein sequence ID" value="GAH98533.1"/>
    <property type="molecule type" value="Genomic_DNA"/>
</dbReference>
<gene>
    <name evidence="2" type="ORF">S06H3_01713</name>
</gene>
<dbReference type="SUPFAM" id="SSF51658">
    <property type="entry name" value="Xylose isomerase-like"/>
    <property type="match status" value="1"/>
</dbReference>
<feature type="domain" description="Xylose isomerase-like TIM barrel" evidence="1">
    <location>
        <begin position="30"/>
        <end position="193"/>
    </location>
</feature>
<proteinExistence type="predicted"/>